<dbReference type="Proteomes" id="UP000092154">
    <property type="component" value="Unassembled WGS sequence"/>
</dbReference>
<reference evidence="1 2" key="1">
    <citation type="submission" date="2016-06" db="EMBL/GenBank/DDBJ databases">
        <title>Comparative genomics of the ectomycorrhizal sister species Rhizopogon vinicolor and Rhizopogon vesiculosus (Basidiomycota: Boletales) reveals a divergence of the mating type B locus.</title>
        <authorList>
            <consortium name="DOE Joint Genome Institute"/>
            <person name="Mujic A.B."/>
            <person name="Kuo A."/>
            <person name="Tritt A."/>
            <person name="Lipzen A."/>
            <person name="Chen C."/>
            <person name="Johnson J."/>
            <person name="Sharma A."/>
            <person name="Barry K."/>
            <person name="Grigoriev I.V."/>
            <person name="Spatafora J.W."/>
        </authorList>
    </citation>
    <scope>NUCLEOTIDE SEQUENCE [LARGE SCALE GENOMIC DNA]</scope>
    <source>
        <strain evidence="1 2">AM-OR11-026</strain>
    </source>
</reference>
<protein>
    <submittedName>
        <fullName evidence="1">Uncharacterized protein</fullName>
    </submittedName>
</protein>
<dbReference type="EMBL" id="KV448610">
    <property type="protein sequence ID" value="OAX34448.1"/>
    <property type="molecule type" value="Genomic_DNA"/>
</dbReference>
<organism evidence="1 2">
    <name type="scientific">Rhizopogon vinicolor AM-OR11-026</name>
    <dbReference type="NCBI Taxonomy" id="1314800"/>
    <lineage>
        <taxon>Eukaryota</taxon>
        <taxon>Fungi</taxon>
        <taxon>Dikarya</taxon>
        <taxon>Basidiomycota</taxon>
        <taxon>Agaricomycotina</taxon>
        <taxon>Agaricomycetes</taxon>
        <taxon>Agaricomycetidae</taxon>
        <taxon>Boletales</taxon>
        <taxon>Suillineae</taxon>
        <taxon>Rhizopogonaceae</taxon>
        <taxon>Rhizopogon</taxon>
    </lineage>
</organism>
<name>A0A1B7MPC1_9AGAM</name>
<keyword evidence="2" id="KW-1185">Reference proteome</keyword>
<accession>A0A1B7MPC1</accession>
<gene>
    <name evidence="1" type="ORF">K503DRAFT_441055</name>
</gene>
<dbReference type="AlphaFoldDB" id="A0A1B7MPC1"/>
<evidence type="ECO:0000313" key="2">
    <source>
        <dbReference type="Proteomes" id="UP000092154"/>
    </source>
</evidence>
<proteinExistence type="predicted"/>
<dbReference type="InParanoid" id="A0A1B7MPC1"/>
<sequence length="88" mass="10081">MSCFSASIRYIFGIFEILHCFLSLPSLHSDVDSPHSVLLLYSLPSSYETCCTHYLLLYLFFFSASSFSPCLFRNFNHALSHLPLRGYS</sequence>
<evidence type="ECO:0000313" key="1">
    <source>
        <dbReference type="EMBL" id="OAX34448.1"/>
    </source>
</evidence>